<evidence type="ECO:0000259" key="2">
    <source>
        <dbReference type="PROSITE" id="PS50835"/>
    </source>
</evidence>
<dbReference type="PROSITE" id="PS50835">
    <property type="entry name" value="IG_LIKE"/>
    <property type="match status" value="1"/>
</dbReference>
<feature type="domain" description="Ig-like" evidence="2">
    <location>
        <begin position="35"/>
        <end position="115"/>
    </location>
</feature>
<dbReference type="Proteomes" id="UP000230750">
    <property type="component" value="Unassembled WGS sequence"/>
</dbReference>
<dbReference type="EMBL" id="MRZV01000216">
    <property type="protein sequence ID" value="PIK55415.1"/>
    <property type="molecule type" value="Genomic_DNA"/>
</dbReference>
<protein>
    <recommendedName>
        <fullName evidence="2">Ig-like domain-containing protein</fullName>
    </recommendedName>
</protein>
<feature type="signal peptide" evidence="1">
    <location>
        <begin position="1"/>
        <end position="21"/>
    </location>
</feature>
<dbReference type="InterPro" id="IPR013783">
    <property type="entry name" value="Ig-like_fold"/>
</dbReference>
<dbReference type="Pfam" id="PF07686">
    <property type="entry name" value="V-set"/>
    <property type="match status" value="1"/>
</dbReference>
<dbReference type="AlphaFoldDB" id="A0A2G8L5E2"/>
<dbReference type="InterPro" id="IPR036179">
    <property type="entry name" value="Ig-like_dom_sf"/>
</dbReference>
<dbReference type="InterPro" id="IPR003599">
    <property type="entry name" value="Ig_sub"/>
</dbReference>
<dbReference type="SMART" id="SM00409">
    <property type="entry name" value="IG"/>
    <property type="match status" value="1"/>
</dbReference>
<dbReference type="OrthoDB" id="5982258at2759"/>
<accession>A0A2G8L5E2</accession>
<evidence type="ECO:0000313" key="4">
    <source>
        <dbReference type="Proteomes" id="UP000230750"/>
    </source>
</evidence>
<dbReference type="InterPro" id="IPR013106">
    <property type="entry name" value="Ig_V-set"/>
</dbReference>
<keyword evidence="4" id="KW-1185">Reference proteome</keyword>
<name>A0A2G8L5E2_STIJA</name>
<keyword evidence="1" id="KW-0732">Signal</keyword>
<evidence type="ECO:0000256" key="1">
    <source>
        <dbReference type="SAM" id="SignalP"/>
    </source>
</evidence>
<dbReference type="Gene3D" id="2.60.40.10">
    <property type="entry name" value="Immunoglobulins"/>
    <property type="match status" value="1"/>
</dbReference>
<organism evidence="3 4">
    <name type="scientific">Stichopus japonicus</name>
    <name type="common">Sea cucumber</name>
    <dbReference type="NCBI Taxonomy" id="307972"/>
    <lineage>
        <taxon>Eukaryota</taxon>
        <taxon>Metazoa</taxon>
        <taxon>Echinodermata</taxon>
        <taxon>Eleutherozoa</taxon>
        <taxon>Echinozoa</taxon>
        <taxon>Holothuroidea</taxon>
        <taxon>Aspidochirotacea</taxon>
        <taxon>Aspidochirotida</taxon>
        <taxon>Stichopodidae</taxon>
        <taxon>Apostichopus</taxon>
    </lineage>
</organism>
<dbReference type="SUPFAM" id="SSF48726">
    <property type="entry name" value="Immunoglobulin"/>
    <property type="match status" value="1"/>
</dbReference>
<feature type="chain" id="PRO_5013842782" description="Ig-like domain-containing protein" evidence="1">
    <location>
        <begin position="22"/>
        <end position="284"/>
    </location>
</feature>
<sequence length="284" mass="32247">MFINQFITILCLFQLVGIITAFEFLESPVNTTGVEGGIVLLPCHIARNTRGNGPSSSYWTRTRDNHIISENNDTNKFARLNRDLAPRLSILGQVSYEYNLQISNLTVEDAGFYQCWHLDENEYGHYSKKAYLSVLPKDTAAWFPFCTVDSSSNFDGVGRTVGSTLTYNCQPPSNVQLPNELSLYVRSIHSGDKGVPIATCDHVPCSFSYTLRLTDRNSRFVCGTEINRDIFEEECTMNQLRERNEISLSPMPKVFLLNSVGKLFANRWMMVKNINTNGLWKRDL</sequence>
<reference evidence="3 4" key="1">
    <citation type="journal article" date="2017" name="PLoS Biol.">
        <title>The sea cucumber genome provides insights into morphological evolution and visceral regeneration.</title>
        <authorList>
            <person name="Zhang X."/>
            <person name="Sun L."/>
            <person name="Yuan J."/>
            <person name="Sun Y."/>
            <person name="Gao Y."/>
            <person name="Zhang L."/>
            <person name="Li S."/>
            <person name="Dai H."/>
            <person name="Hamel J.F."/>
            <person name="Liu C."/>
            <person name="Yu Y."/>
            <person name="Liu S."/>
            <person name="Lin W."/>
            <person name="Guo K."/>
            <person name="Jin S."/>
            <person name="Xu P."/>
            <person name="Storey K.B."/>
            <person name="Huan P."/>
            <person name="Zhang T."/>
            <person name="Zhou Y."/>
            <person name="Zhang J."/>
            <person name="Lin C."/>
            <person name="Li X."/>
            <person name="Xing L."/>
            <person name="Huo D."/>
            <person name="Sun M."/>
            <person name="Wang L."/>
            <person name="Mercier A."/>
            <person name="Li F."/>
            <person name="Yang H."/>
            <person name="Xiang J."/>
        </authorList>
    </citation>
    <scope>NUCLEOTIDE SEQUENCE [LARGE SCALE GENOMIC DNA]</scope>
    <source>
        <strain evidence="3">Shaxun</strain>
        <tissue evidence="3">Muscle</tissue>
    </source>
</reference>
<gene>
    <name evidence="3" type="ORF">BSL78_07686</name>
</gene>
<comment type="caution">
    <text evidence="3">The sequence shown here is derived from an EMBL/GenBank/DDBJ whole genome shotgun (WGS) entry which is preliminary data.</text>
</comment>
<proteinExistence type="predicted"/>
<evidence type="ECO:0000313" key="3">
    <source>
        <dbReference type="EMBL" id="PIK55415.1"/>
    </source>
</evidence>
<dbReference type="InterPro" id="IPR007110">
    <property type="entry name" value="Ig-like_dom"/>
</dbReference>